<evidence type="ECO:0000313" key="3">
    <source>
        <dbReference type="EMBL" id="KAF6005442.1"/>
    </source>
</evidence>
<organism evidence="3 4">
    <name type="scientific">Cyanidiococcus yangmingshanensis</name>
    <dbReference type="NCBI Taxonomy" id="2690220"/>
    <lineage>
        <taxon>Eukaryota</taxon>
        <taxon>Rhodophyta</taxon>
        <taxon>Bangiophyceae</taxon>
        <taxon>Cyanidiales</taxon>
        <taxon>Cyanidiaceae</taxon>
        <taxon>Cyanidiococcus</taxon>
    </lineage>
</organism>
<evidence type="ECO:0000313" key="4">
    <source>
        <dbReference type="Proteomes" id="UP000530660"/>
    </source>
</evidence>
<dbReference type="OrthoDB" id="5963at2759"/>
<dbReference type="Proteomes" id="UP000530660">
    <property type="component" value="Unassembled WGS sequence"/>
</dbReference>
<dbReference type="GO" id="GO:0005675">
    <property type="term" value="C:transcription factor TFIIH holo complex"/>
    <property type="evidence" value="ECO:0007669"/>
    <property type="project" value="TreeGrafter"/>
</dbReference>
<feature type="compositionally biased region" description="Basic and acidic residues" evidence="1">
    <location>
        <begin position="123"/>
        <end position="137"/>
    </location>
</feature>
<dbReference type="Pfam" id="PF06391">
    <property type="entry name" value="MAT1"/>
    <property type="match status" value="1"/>
</dbReference>
<feature type="region of interest" description="Disordered" evidence="1">
    <location>
        <begin position="123"/>
        <end position="176"/>
    </location>
</feature>
<dbReference type="PANTHER" id="PTHR12683">
    <property type="entry name" value="CDK-ACTIVATING KINASE ASSEMBLY FACTOR MAT1"/>
    <property type="match status" value="1"/>
</dbReference>
<dbReference type="InterPro" id="IPR015877">
    <property type="entry name" value="MAT1_centre"/>
</dbReference>
<name>A0A7J7IQP7_9RHOD</name>
<dbReference type="GO" id="GO:0006357">
    <property type="term" value="P:regulation of transcription by RNA polymerase II"/>
    <property type="evidence" value="ECO:0007669"/>
    <property type="project" value="TreeGrafter"/>
</dbReference>
<accession>A0A7J7IQP7</accession>
<reference evidence="3 4" key="1">
    <citation type="journal article" date="2020" name="J. Phycol.">
        <title>Comparative genome analysis reveals Cyanidiococcus gen. nov., a new extremophilic red algal genus sister to Cyanidioschyzon (Cyanidioschyzonaceae, Rhodophyta).</title>
        <authorList>
            <person name="Liu S.-L."/>
            <person name="Chiang Y.-R."/>
            <person name="Yoon H.S."/>
            <person name="Fu H.-Y."/>
        </authorList>
    </citation>
    <scope>NUCLEOTIDE SEQUENCE [LARGE SCALE GENOMIC DNA]</scope>
    <source>
        <strain evidence="3 4">THAL066</strain>
    </source>
</reference>
<gene>
    <name evidence="3" type="ORF">F1559_005017</name>
</gene>
<protein>
    <recommendedName>
        <fullName evidence="2">MAT1 centre domain-containing protein</fullName>
    </recommendedName>
</protein>
<dbReference type="GO" id="GO:0006281">
    <property type="term" value="P:DNA repair"/>
    <property type="evidence" value="ECO:0007669"/>
    <property type="project" value="TreeGrafter"/>
</dbReference>
<sequence>MDPERPAVRATDWLPDLEDELEREKAIRRRILRDFNKLPEDFSSDQDYEDYLELVEEIIYNLVHGIEVERTNERIAAYRKENAALIRRNQLKRQEREQTEAALLAEEERARQRRLEILARADEEEERQRRLAEEQGRTRHLTAVLEEDAQDADAQERPREQLRGGVDRHSQGTNDAAPRVHIQIAQRNRRETVLSQHSAGAGQRVVVAMPSARALGPLQNPEERYPDPIIRGETARKAAGFDSEAWLRRAQAQLCIWE</sequence>
<feature type="domain" description="MAT1 centre" evidence="2">
    <location>
        <begin position="20"/>
        <end position="134"/>
    </location>
</feature>
<proteinExistence type="predicted"/>
<dbReference type="AlphaFoldDB" id="A0A7J7IQP7"/>
<dbReference type="PANTHER" id="PTHR12683:SF13">
    <property type="entry name" value="CDK-ACTIVATING KINASE ASSEMBLY FACTOR MAT1"/>
    <property type="match status" value="1"/>
</dbReference>
<comment type="caution">
    <text evidence="3">The sequence shown here is derived from an EMBL/GenBank/DDBJ whole genome shotgun (WGS) entry which is preliminary data.</text>
</comment>
<evidence type="ECO:0000259" key="2">
    <source>
        <dbReference type="Pfam" id="PF06391"/>
    </source>
</evidence>
<feature type="compositionally biased region" description="Basic and acidic residues" evidence="1">
    <location>
        <begin position="154"/>
        <end position="170"/>
    </location>
</feature>
<dbReference type="EMBL" id="VWRR01000001">
    <property type="protein sequence ID" value="KAF6005442.1"/>
    <property type="molecule type" value="Genomic_DNA"/>
</dbReference>
<evidence type="ECO:0000256" key="1">
    <source>
        <dbReference type="SAM" id="MobiDB-lite"/>
    </source>
</evidence>
<keyword evidence="4" id="KW-1185">Reference proteome</keyword>